<keyword evidence="1" id="KW-0732">Signal</keyword>
<dbReference type="EMBL" id="JAIZAY010000011">
    <property type="protein sequence ID" value="KAJ8033425.1"/>
    <property type="molecule type" value="Genomic_DNA"/>
</dbReference>
<feature type="chain" id="PRO_5040480110" evidence="1">
    <location>
        <begin position="30"/>
        <end position="120"/>
    </location>
</feature>
<reference evidence="2" key="1">
    <citation type="submission" date="2021-10" db="EMBL/GenBank/DDBJ databases">
        <title>Tropical sea cucumber genome reveals ecological adaptation and Cuvierian tubules defense mechanism.</title>
        <authorList>
            <person name="Chen T."/>
        </authorList>
    </citation>
    <scope>NUCLEOTIDE SEQUENCE</scope>
    <source>
        <strain evidence="2">Nanhai2018</strain>
        <tissue evidence="2">Muscle</tissue>
    </source>
</reference>
<organism evidence="2 3">
    <name type="scientific">Holothuria leucospilota</name>
    <name type="common">Black long sea cucumber</name>
    <name type="synonym">Mertensiothuria leucospilota</name>
    <dbReference type="NCBI Taxonomy" id="206669"/>
    <lineage>
        <taxon>Eukaryota</taxon>
        <taxon>Metazoa</taxon>
        <taxon>Echinodermata</taxon>
        <taxon>Eleutherozoa</taxon>
        <taxon>Echinozoa</taxon>
        <taxon>Holothuroidea</taxon>
        <taxon>Aspidochirotacea</taxon>
        <taxon>Aspidochirotida</taxon>
        <taxon>Holothuriidae</taxon>
        <taxon>Holothuria</taxon>
    </lineage>
</organism>
<evidence type="ECO:0000313" key="3">
    <source>
        <dbReference type="Proteomes" id="UP001152320"/>
    </source>
</evidence>
<name>A0A9Q1BVJ2_HOLLE</name>
<keyword evidence="3" id="KW-1185">Reference proteome</keyword>
<evidence type="ECO:0000256" key="1">
    <source>
        <dbReference type="SAM" id="SignalP"/>
    </source>
</evidence>
<dbReference type="AlphaFoldDB" id="A0A9Q1BVJ2"/>
<feature type="signal peptide" evidence="1">
    <location>
        <begin position="1"/>
        <end position="29"/>
    </location>
</feature>
<proteinExistence type="predicted"/>
<sequence length="120" mass="13818">MAVSLPRIYVKHCVGQILIIYFALRAAGAANLDEVSTRQKRDTEGSWYFCFQRPHYPRDCQEVNSYCSMTEVLMALLQMPQTYPAQVMFILLNLMVIQNRLRSIVITVLMEGDGRYFSGD</sequence>
<protein>
    <submittedName>
        <fullName evidence="2">Uncharacterized protein</fullName>
    </submittedName>
</protein>
<accession>A0A9Q1BVJ2</accession>
<evidence type="ECO:0000313" key="2">
    <source>
        <dbReference type="EMBL" id="KAJ8033425.1"/>
    </source>
</evidence>
<comment type="caution">
    <text evidence="2">The sequence shown here is derived from an EMBL/GenBank/DDBJ whole genome shotgun (WGS) entry which is preliminary data.</text>
</comment>
<dbReference type="Proteomes" id="UP001152320">
    <property type="component" value="Chromosome 11"/>
</dbReference>
<gene>
    <name evidence="2" type="ORF">HOLleu_23660</name>
</gene>